<keyword evidence="3" id="KW-0808">Transferase</keyword>
<dbReference type="PANTHER" id="PTHR37312">
    <property type="entry name" value="MEMBRANE-BOUND ACYLTRANSFERASE YKRP-RELATED"/>
    <property type="match status" value="1"/>
</dbReference>
<evidence type="ECO:0000313" key="3">
    <source>
        <dbReference type="EMBL" id="BBD07248.1"/>
    </source>
</evidence>
<feature type="transmembrane region" description="Helical" evidence="1">
    <location>
        <begin position="7"/>
        <end position="24"/>
    </location>
</feature>
<keyword evidence="1" id="KW-0812">Transmembrane</keyword>
<dbReference type="Proteomes" id="UP000269883">
    <property type="component" value="Chromosome"/>
</dbReference>
<keyword evidence="1" id="KW-0472">Membrane</keyword>
<dbReference type="AlphaFoldDB" id="A0A2Z6AVK3"/>
<feature type="transmembrane region" description="Helical" evidence="1">
    <location>
        <begin position="208"/>
        <end position="226"/>
    </location>
</feature>
<sequence>MPDIARFYGIVLVYYGHIIERIMYLKDPTAALHYKFIYSFHMPFFFLLAGFVVAPAKSTLPVGRFLRQMAASRLAPYVFFSLLLALMSLIFPGHYVVVDLSSAKGYAKGLIATAMGFPVFNIPLWFMACLVVVEIMHRAWARLVAGTAGLFAVVVVCLLGGLWLNQRIPFLMEGKNFWIVNEAPVMAAFYLVGVFLRRREFLLGNVPRPVLVFGVLACIAAVMLTFDLNQGPFRLFQAVVVVLGAHGNWLLFTVTALAGSLALLYLARLTFPARWLLFMGRNVLILFCLNGVFYHYINGPFADWFMRTFEGGAWLVFGAGVVFTALSLVASVPFVLLFNRFIPQLVGKPRQSGPLLPALIRE</sequence>
<feature type="transmembrane region" description="Helical" evidence="1">
    <location>
        <begin position="246"/>
        <end position="266"/>
    </location>
</feature>
<reference evidence="3 4" key="1">
    <citation type="journal article" date="2018" name="Sci. Adv.">
        <title>Multi-heme cytochromes provide a pathway for survival in energy-limited environments.</title>
        <authorList>
            <person name="Deng X."/>
            <person name="Dohmae N."/>
            <person name="Nealson K.H."/>
            <person name="Hashimoto K."/>
            <person name="Okamoto A."/>
        </authorList>
    </citation>
    <scope>NUCLEOTIDE SEQUENCE [LARGE SCALE GENOMIC DNA]</scope>
    <source>
        <strain evidence="3 4">IS5</strain>
    </source>
</reference>
<feature type="transmembrane region" description="Helical" evidence="1">
    <location>
        <begin position="312"/>
        <end position="338"/>
    </location>
</feature>
<feature type="transmembrane region" description="Helical" evidence="1">
    <location>
        <begin position="110"/>
        <end position="133"/>
    </location>
</feature>
<accession>A0A2Z6AVK3</accession>
<organism evidence="3 4">
    <name type="scientific">Desulfovibrio ferrophilus</name>
    <dbReference type="NCBI Taxonomy" id="241368"/>
    <lineage>
        <taxon>Bacteria</taxon>
        <taxon>Pseudomonadati</taxon>
        <taxon>Thermodesulfobacteriota</taxon>
        <taxon>Desulfovibrionia</taxon>
        <taxon>Desulfovibrionales</taxon>
        <taxon>Desulfovibrionaceae</taxon>
        <taxon>Desulfovibrio</taxon>
    </lineage>
</organism>
<dbReference type="KEGG" id="dfl:DFE_0522"/>
<feature type="domain" description="Acyltransferase 3" evidence="2">
    <location>
        <begin position="3"/>
        <end position="330"/>
    </location>
</feature>
<dbReference type="Pfam" id="PF01757">
    <property type="entry name" value="Acyl_transf_3"/>
    <property type="match status" value="1"/>
</dbReference>
<feature type="transmembrane region" description="Helical" evidence="1">
    <location>
        <begin position="278"/>
        <end position="297"/>
    </location>
</feature>
<feature type="transmembrane region" description="Helical" evidence="1">
    <location>
        <begin position="36"/>
        <end position="56"/>
    </location>
</feature>
<feature type="transmembrane region" description="Helical" evidence="1">
    <location>
        <begin position="140"/>
        <end position="164"/>
    </location>
</feature>
<dbReference type="InterPro" id="IPR002656">
    <property type="entry name" value="Acyl_transf_3_dom"/>
</dbReference>
<dbReference type="PANTHER" id="PTHR37312:SF1">
    <property type="entry name" value="MEMBRANE-BOUND ACYLTRANSFERASE YKRP-RELATED"/>
    <property type="match status" value="1"/>
</dbReference>
<evidence type="ECO:0000313" key="4">
    <source>
        <dbReference type="Proteomes" id="UP000269883"/>
    </source>
</evidence>
<feature type="transmembrane region" description="Helical" evidence="1">
    <location>
        <begin position="77"/>
        <end position="98"/>
    </location>
</feature>
<evidence type="ECO:0000256" key="1">
    <source>
        <dbReference type="SAM" id="Phobius"/>
    </source>
</evidence>
<feature type="transmembrane region" description="Helical" evidence="1">
    <location>
        <begin position="176"/>
        <end position="196"/>
    </location>
</feature>
<protein>
    <submittedName>
        <fullName evidence="3">Fucose 4-O-acetylase and related acetyltransferase-like protein</fullName>
    </submittedName>
</protein>
<gene>
    <name evidence="3" type="ORF">DFE_0522</name>
</gene>
<dbReference type="GO" id="GO:0016747">
    <property type="term" value="F:acyltransferase activity, transferring groups other than amino-acyl groups"/>
    <property type="evidence" value="ECO:0007669"/>
    <property type="project" value="InterPro"/>
</dbReference>
<name>A0A2Z6AVK3_9BACT</name>
<evidence type="ECO:0000259" key="2">
    <source>
        <dbReference type="Pfam" id="PF01757"/>
    </source>
</evidence>
<keyword evidence="1" id="KW-1133">Transmembrane helix</keyword>
<keyword evidence="4" id="KW-1185">Reference proteome</keyword>
<dbReference type="EMBL" id="AP017378">
    <property type="protein sequence ID" value="BBD07248.1"/>
    <property type="molecule type" value="Genomic_DNA"/>
</dbReference>
<dbReference type="InterPro" id="IPR052734">
    <property type="entry name" value="Nod_factor_acetyltransferase"/>
</dbReference>
<proteinExistence type="predicted"/>